<proteinExistence type="predicted"/>
<dbReference type="PRINTS" id="PR00722">
    <property type="entry name" value="CHYMOTRYPSIN"/>
</dbReference>
<accession>A0A0A1UNU4</accession>
<dbReference type="GO" id="GO:0004252">
    <property type="term" value="F:serine-type endopeptidase activity"/>
    <property type="evidence" value="ECO:0007669"/>
    <property type="project" value="InterPro"/>
</dbReference>
<dbReference type="eggNOG" id="KOG3627">
    <property type="taxonomic scope" value="Eukaryota"/>
</dbReference>
<feature type="chain" id="PRO_5001991765" evidence="3">
    <location>
        <begin position="19"/>
        <end position="348"/>
    </location>
</feature>
<dbReference type="PROSITE" id="PS50240">
    <property type="entry name" value="TRYPSIN_DOM"/>
    <property type="match status" value="1"/>
</dbReference>
<dbReference type="HOGENOM" id="CLU_006842_7_5_1"/>
<dbReference type="Pfam" id="PF00089">
    <property type="entry name" value="Trypsin"/>
    <property type="match status" value="1"/>
</dbReference>
<dbReference type="InterPro" id="IPR033116">
    <property type="entry name" value="TRYPSIN_SER"/>
</dbReference>
<evidence type="ECO:0000256" key="1">
    <source>
        <dbReference type="ARBA" id="ARBA00023157"/>
    </source>
</evidence>
<evidence type="ECO:0000256" key="2">
    <source>
        <dbReference type="SAM" id="MobiDB-lite"/>
    </source>
</evidence>
<dbReference type="OrthoDB" id="4915747at2759"/>
<dbReference type="PANTHER" id="PTHR24252">
    <property type="entry name" value="ACROSIN-RELATED"/>
    <property type="match status" value="1"/>
</dbReference>
<dbReference type="SUPFAM" id="SSF50494">
    <property type="entry name" value="Trypsin-like serine proteases"/>
    <property type="match status" value="1"/>
</dbReference>
<dbReference type="Gene3D" id="2.40.10.10">
    <property type="entry name" value="Trypsin-like serine proteases"/>
    <property type="match status" value="1"/>
</dbReference>
<dbReference type="EMBL" id="JELW01000051">
    <property type="protein sequence ID" value="EXU96335.1"/>
    <property type="molecule type" value="Genomic_DNA"/>
</dbReference>
<evidence type="ECO:0000313" key="5">
    <source>
        <dbReference type="EMBL" id="EXU96335.1"/>
    </source>
</evidence>
<comment type="caution">
    <text evidence="5">The sequence shown here is derived from an EMBL/GenBank/DDBJ whole genome shotgun (WGS) entry which is preliminary data.</text>
</comment>
<feature type="signal peptide" evidence="3">
    <location>
        <begin position="1"/>
        <end position="18"/>
    </location>
</feature>
<keyword evidence="3" id="KW-0732">Signal</keyword>
<evidence type="ECO:0000256" key="3">
    <source>
        <dbReference type="SAM" id="SignalP"/>
    </source>
</evidence>
<name>A0A0A1UNU4_9HYPO</name>
<dbReference type="CDD" id="cd00190">
    <property type="entry name" value="Tryp_SPc"/>
    <property type="match status" value="1"/>
</dbReference>
<dbReference type="Proteomes" id="UP000030151">
    <property type="component" value="Unassembled WGS sequence"/>
</dbReference>
<dbReference type="GO" id="GO:0006508">
    <property type="term" value="P:proteolysis"/>
    <property type="evidence" value="ECO:0007669"/>
    <property type="project" value="InterPro"/>
</dbReference>
<gene>
    <name evidence="5" type="ORF">X797_010597</name>
</gene>
<dbReference type="SMART" id="SM00020">
    <property type="entry name" value="Tryp_SPc"/>
    <property type="match status" value="1"/>
</dbReference>
<evidence type="ECO:0000259" key="4">
    <source>
        <dbReference type="PROSITE" id="PS50240"/>
    </source>
</evidence>
<feature type="domain" description="Peptidase S1" evidence="4">
    <location>
        <begin position="26"/>
        <end position="249"/>
    </location>
</feature>
<dbReference type="InterPro" id="IPR043504">
    <property type="entry name" value="Peptidase_S1_PA_chymotrypsin"/>
</dbReference>
<reference evidence="5 6" key="1">
    <citation type="submission" date="2014-02" db="EMBL/GenBank/DDBJ databases">
        <title>The genome sequence of the entomopathogenic fungus Metarhizium robertsii ARSEF 2575.</title>
        <authorList>
            <person name="Giuliano Garisto Donzelli B."/>
            <person name="Roe B.A."/>
            <person name="Macmil S.L."/>
            <person name="Krasnoff S.B."/>
            <person name="Gibson D.M."/>
        </authorList>
    </citation>
    <scope>NUCLEOTIDE SEQUENCE [LARGE SCALE GENOMIC DNA]</scope>
    <source>
        <strain evidence="5 6">ARSEF 2575</strain>
    </source>
</reference>
<dbReference type="InterPro" id="IPR001254">
    <property type="entry name" value="Trypsin_dom"/>
</dbReference>
<sequence>MVPNIAIALAAFSVVSSAATTIDKRVIGGENAKDGEFPFIVSLSRKEGQCSGSLLDSTTVLTVAHCLEGQFTSVRAGTLNRRMGGVTANIASAIEHPSYIKGHGVHDIAILKLSTPIERNETIGIDYAVLPENGSDPAPNSTAITAGWGVQGNGDPDRNGAVDKLAKVVIPVHPRQDCRLRFHPPEAHPDTICAGVNGKDACLGDSGGPLIDQETGQLIGLVSRGQCTKPPTVYTRVGSYIPWIKDHLGGVGSGPDPISPTSSLLPEGTPTPGQKRPWIEPINYSVITGCGFTENREEKCGTETYCGLFDWSPATDGAFKNSKECFDAHVPKPKAARASFPRTTRHQQ</sequence>
<dbReference type="PROSITE" id="PS00135">
    <property type="entry name" value="TRYPSIN_SER"/>
    <property type="match status" value="1"/>
</dbReference>
<dbReference type="PANTHER" id="PTHR24252:SF7">
    <property type="entry name" value="HYALIN"/>
    <property type="match status" value="1"/>
</dbReference>
<organism evidence="5 6">
    <name type="scientific">Metarhizium robertsii</name>
    <dbReference type="NCBI Taxonomy" id="568076"/>
    <lineage>
        <taxon>Eukaryota</taxon>
        <taxon>Fungi</taxon>
        <taxon>Dikarya</taxon>
        <taxon>Ascomycota</taxon>
        <taxon>Pezizomycotina</taxon>
        <taxon>Sordariomycetes</taxon>
        <taxon>Hypocreomycetidae</taxon>
        <taxon>Hypocreales</taxon>
        <taxon>Clavicipitaceae</taxon>
        <taxon>Metarhizium</taxon>
    </lineage>
</organism>
<dbReference type="AlphaFoldDB" id="A0A0A1UNU4"/>
<protein>
    <submittedName>
        <fullName evidence="5">Peptidase S1 domain protein</fullName>
    </submittedName>
</protein>
<dbReference type="InterPro" id="IPR009003">
    <property type="entry name" value="Peptidase_S1_PA"/>
</dbReference>
<feature type="region of interest" description="Disordered" evidence="2">
    <location>
        <begin position="252"/>
        <end position="278"/>
    </location>
</feature>
<evidence type="ECO:0000313" key="6">
    <source>
        <dbReference type="Proteomes" id="UP000030151"/>
    </source>
</evidence>
<dbReference type="InterPro" id="IPR001314">
    <property type="entry name" value="Peptidase_S1A"/>
</dbReference>
<keyword evidence="1" id="KW-1015">Disulfide bond</keyword>